<protein>
    <submittedName>
        <fullName evidence="2">Alpha/beta fold hydrolase</fullName>
    </submittedName>
</protein>
<name>A0ABW4FEM3_9PSEU</name>
<dbReference type="SUPFAM" id="SSF53474">
    <property type="entry name" value="alpha/beta-Hydrolases"/>
    <property type="match status" value="1"/>
</dbReference>
<gene>
    <name evidence="2" type="ORF">ACFSCY_06520</name>
</gene>
<dbReference type="PANTHER" id="PTHR43798:SF33">
    <property type="entry name" value="HYDROLASE, PUTATIVE (AFU_ORTHOLOGUE AFUA_2G14860)-RELATED"/>
    <property type="match status" value="1"/>
</dbReference>
<dbReference type="PANTHER" id="PTHR43798">
    <property type="entry name" value="MONOACYLGLYCEROL LIPASE"/>
    <property type="match status" value="1"/>
</dbReference>
<reference evidence="3" key="1">
    <citation type="journal article" date="2019" name="Int. J. Syst. Evol. Microbiol.">
        <title>The Global Catalogue of Microorganisms (GCM) 10K type strain sequencing project: providing services to taxonomists for standard genome sequencing and annotation.</title>
        <authorList>
            <consortium name="The Broad Institute Genomics Platform"/>
            <consortium name="The Broad Institute Genome Sequencing Center for Infectious Disease"/>
            <person name="Wu L."/>
            <person name="Ma J."/>
        </authorList>
    </citation>
    <scope>NUCLEOTIDE SEQUENCE [LARGE SCALE GENOMIC DNA]</scope>
    <source>
        <strain evidence="3">JCM 12165</strain>
    </source>
</reference>
<feature type="domain" description="AB hydrolase-1" evidence="1">
    <location>
        <begin position="23"/>
        <end position="273"/>
    </location>
</feature>
<accession>A0ABW4FEM3</accession>
<dbReference type="EMBL" id="JBHUCP010000004">
    <property type="protein sequence ID" value="MFD1529089.1"/>
    <property type="molecule type" value="Genomic_DNA"/>
</dbReference>
<dbReference type="Gene3D" id="3.40.50.1820">
    <property type="entry name" value="alpha/beta hydrolase"/>
    <property type="match status" value="1"/>
</dbReference>
<dbReference type="InterPro" id="IPR000073">
    <property type="entry name" value="AB_hydrolase_1"/>
</dbReference>
<dbReference type="PRINTS" id="PR00412">
    <property type="entry name" value="EPOXHYDRLASE"/>
</dbReference>
<dbReference type="GO" id="GO:0016787">
    <property type="term" value="F:hydrolase activity"/>
    <property type="evidence" value="ECO:0007669"/>
    <property type="project" value="UniProtKB-KW"/>
</dbReference>
<dbReference type="PRINTS" id="PR00111">
    <property type="entry name" value="ABHYDROLASE"/>
</dbReference>
<dbReference type="Pfam" id="PF00561">
    <property type="entry name" value="Abhydrolase_1"/>
    <property type="match status" value="1"/>
</dbReference>
<dbReference type="InterPro" id="IPR000639">
    <property type="entry name" value="Epox_hydrolase-like"/>
</dbReference>
<evidence type="ECO:0000313" key="3">
    <source>
        <dbReference type="Proteomes" id="UP001597145"/>
    </source>
</evidence>
<sequence length="292" mass="31340">MTTGTSAPVDGFRLAYDRTGGGPPVVVLHGWPGDRTDFADVTARLGAQQRADVIAPDLRGFGESGKHACDPAAYAAAGQARSVVGLMDELGVDRAVLAGYDIGSRIAQTVAREHPDRVAALVISPPVPGAGRRVLEPDIQREYWYQSFHRLALAEELLDGRPDAVRSYLRHFWTHWSGPAFSPSQELLDHLTGHYAAPGAFTASVGWYRAGSGTATLALTEQPPPEPLAVPATVLWPEHDPLFPRAWADRLGEWFAAAELRHVEGIGHFCPVEAPDVTAAAIETALTVAFEA</sequence>
<comment type="caution">
    <text evidence="2">The sequence shown here is derived from an EMBL/GenBank/DDBJ whole genome shotgun (WGS) entry which is preliminary data.</text>
</comment>
<dbReference type="Proteomes" id="UP001597145">
    <property type="component" value="Unassembled WGS sequence"/>
</dbReference>
<dbReference type="InterPro" id="IPR029058">
    <property type="entry name" value="AB_hydrolase_fold"/>
</dbReference>
<proteinExistence type="predicted"/>
<evidence type="ECO:0000313" key="2">
    <source>
        <dbReference type="EMBL" id="MFD1529089.1"/>
    </source>
</evidence>
<keyword evidence="3" id="KW-1185">Reference proteome</keyword>
<keyword evidence="2" id="KW-0378">Hydrolase</keyword>
<evidence type="ECO:0000259" key="1">
    <source>
        <dbReference type="Pfam" id="PF00561"/>
    </source>
</evidence>
<dbReference type="RefSeq" id="WP_343974978.1">
    <property type="nucleotide sequence ID" value="NZ_BAAAJG010000008.1"/>
</dbReference>
<dbReference type="InterPro" id="IPR050266">
    <property type="entry name" value="AB_hydrolase_sf"/>
</dbReference>
<organism evidence="2 3">
    <name type="scientific">Pseudonocardia aurantiaca</name>
    <dbReference type="NCBI Taxonomy" id="75290"/>
    <lineage>
        <taxon>Bacteria</taxon>
        <taxon>Bacillati</taxon>
        <taxon>Actinomycetota</taxon>
        <taxon>Actinomycetes</taxon>
        <taxon>Pseudonocardiales</taxon>
        <taxon>Pseudonocardiaceae</taxon>
        <taxon>Pseudonocardia</taxon>
    </lineage>
</organism>